<dbReference type="OrthoDB" id="1716531at2759"/>
<evidence type="ECO:0000256" key="7">
    <source>
        <dbReference type="RuleBase" id="RU363059"/>
    </source>
</evidence>
<keyword evidence="5 7" id="KW-1133">Transmembrane helix</keyword>
<sequence>MPYTGFFDEIRKIPPVTRFLCSGINYIFDIIMLYRNSDALESGNYSGHSPDYAWQLILAAGAILGLNIPLRTFIHTRALLLCTTYLSSALSPEGMQTSFMGLITFPVKYFPYVLLGMDLIMGGPSAAAVSVTGLVVGHLWWWTMYGDDGRGIPGVREWGIAPTWLRSFISNGAGPNPGAGSGVHVIPPRQRREERTRIIGYQWGAGQPLGTE</sequence>
<evidence type="ECO:0000256" key="5">
    <source>
        <dbReference type="ARBA" id="ARBA00022989"/>
    </source>
</evidence>
<reference evidence="8 9" key="1">
    <citation type="submission" date="2019-02" db="EMBL/GenBank/DDBJ databases">
        <title>Genome sequencing of the rare red list fungi Bondarzewia mesenterica.</title>
        <authorList>
            <person name="Buettner E."/>
            <person name="Kellner H."/>
        </authorList>
    </citation>
    <scope>NUCLEOTIDE SEQUENCE [LARGE SCALE GENOMIC DNA]</scope>
    <source>
        <strain evidence="8 9">DSM 108281</strain>
    </source>
</reference>
<evidence type="ECO:0000256" key="1">
    <source>
        <dbReference type="ARBA" id="ARBA00004477"/>
    </source>
</evidence>
<keyword evidence="9" id="KW-1185">Reference proteome</keyword>
<name>A0A4S4LN90_9AGAM</name>
<evidence type="ECO:0000256" key="4">
    <source>
        <dbReference type="ARBA" id="ARBA00022824"/>
    </source>
</evidence>
<organism evidence="8 9">
    <name type="scientific">Bondarzewia mesenterica</name>
    <dbReference type="NCBI Taxonomy" id="1095465"/>
    <lineage>
        <taxon>Eukaryota</taxon>
        <taxon>Fungi</taxon>
        <taxon>Dikarya</taxon>
        <taxon>Basidiomycota</taxon>
        <taxon>Agaricomycotina</taxon>
        <taxon>Agaricomycetes</taxon>
        <taxon>Russulales</taxon>
        <taxon>Bondarzewiaceae</taxon>
        <taxon>Bondarzewia</taxon>
    </lineage>
</organism>
<protein>
    <recommendedName>
        <fullName evidence="7">Derlin</fullName>
    </recommendedName>
</protein>
<accession>A0A4S4LN90</accession>
<dbReference type="GO" id="GO:0005789">
    <property type="term" value="C:endoplasmic reticulum membrane"/>
    <property type="evidence" value="ECO:0007669"/>
    <property type="project" value="UniProtKB-SubCell"/>
</dbReference>
<dbReference type="EMBL" id="SGPL01000399">
    <property type="protein sequence ID" value="THH12958.1"/>
    <property type="molecule type" value="Genomic_DNA"/>
</dbReference>
<keyword evidence="3 7" id="KW-0812">Transmembrane</keyword>
<proteinExistence type="inferred from homology"/>
<keyword evidence="6 7" id="KW-0472">Membrane</keyword>
<comment type="caution">
    <text evidence="7">Lacks conserved residue(s) required for the propagation of feature annotation.</text>
</comment>
<dbReference type="Proteomes" id="UP000310158">
    <property type="component" value="Unassembled WGS sequence"/>
</dbReference>
<feature type="transmembrane region" description="Helical" evidence="7">
    <location>
        <begin position="52"/>
        <end position="70"/>
    </location>
</feature>
<dbReference type="PANTHER" id="PTHR11009">
    <property type="entry name" value="DER1-LIKE PROTEIN, DERLIN"/>
    <property type="match status" value="1"/>
</dbReference>
<gene>
    <name evidence="8" type="ORF">EW146_g7208</name>
</gene>
<dbReference type="InterPro" id="IPR007599">
    <property type="entry name" value="DER1"/>
</dbReference>
<evidence type="ECO:0000313" key="9">
    <source>
        <dbReference type="Proteomes" id="UP000310158"/>
    </source>
</evidence>
<comment type="function">
    <text evidence="7">May be involved in the degradation of misfolded endoplasmic reticulum (ER) luminal proteins.</text>
</comment>
<evidence type="ECO:0000256" key="2">
    <source>
        <dbReference type="ARBA" id="ARBA00008917"/>
    </source>
</evidence>
<dbReference type="GO" id="GO:0006950">
    <property type="term" value="P:response to stress"/>
    <property type="evidence" value="ECO:0007669"/>
    <property type="project" value="UniProtKB-ARBA"/>
</dbReference>
<dbReference type="Pfam" id="PF04511">
    <property type="entry name" value="DER1"/>
    <property type="match status" value="1"/>
</dbReference>
<comment type="caution">
    <text evidence="8">The sequence shown here is derived from an EMBL/GenBank/DDBJ whole genome shotgun (WGS) entry which is preliminary data.</text>
</comment>
<evidence type="ECO:0000256" key="3">
    <source>
        <dbReference type="ARBA" id="ARBA00022692"/>
    </source>
</evidence>
<comment type="similarity">
    <text evidence="2 7">Belongs to the derlin family.</text>
</comment>
<comment type="subcellular location">
    <subcellularLocation>
        <location evidence="1 7">Endoplasmic reticulum membrane</location>
        <topology evidence="1 7">Multi-pass membrane protein</topology>
    </subcellularLocation>
</comment>
<keyword evidence="4 7" id="KW-0256">Endoplasmic reticulum</keyword>
<dbReference type="AlphaFoldDB" id="A0A4S4LN90"/>
<evidence type="ECO:0000313" key="8">
    <source>
        <dbReference type="EMBL" id="THH12958.1"/>
    </source>
</evidence>
<evidence type="ECO:0000256" key="6">
    <source>
        <dbReference type="ARBA" id="ARBA00023136"/>
    </source>
</evidence>